<reference evidence="3 4" key="1">
    <citation type="journal article" date="2018" name="Nat. Genet.">
        <title>Extensive intraspecific gene order and gene structural variations between Mo17 and other maize genomes.</title>
        <authorList>
            <person name="Sun S."/>
            <person name="Zhou Y."/>
            <person name="Chen J."/>
            <person name="Shi J."/>
            <person name="Zhao H."/>
            <person name="Zhao H."/>
            <person name="Song W."/>
            <person name="Zhang M."/>
            <person name="Cui Y."/>
            <person name="Dong X."/>
            <person name="Liu H."/>
            <person name="Ma X."/>
            <person name="Jiao Y."/>
            <person name="Wang B."/>
            <person name="Wei X."/>
            <person name="Stein J.C."/>
            <person name="Glaubitz J.C."/>
            <person name="Lu F."/>
            <person name="Yu G."/>
            <person name="Liang C."/>
            <person name="Fengler K."/>
            <person name="Li B."/>
            <person name="Rafalski A."/>
            <person name="Schnable P.S."/>
            <person name="Ware D.H."/>
            <person name="Buckler E.S."/>
            <person name="Lai J."/>
        </authorList>
    </citation>
    <scope>NUCLEOTIDE SEQUENCE [LARGE SCALE GENOMIC DNA]</scope>
    <source>
        <strain evidence="4">cv. Missouri 17</strain>
        <tissue evidence="3">Seedling</tissue>
    </source>
</reference>
<dbReference type="Gene3D" id="4.10.60.10">
    <property type="entry name" value="Zinc finger, CCHC-type"/>
    <property type="match status" value="1"/>
</dbReference>
<dbReference type="SUPFAM" id="SSF57756">
    <property type="entry name" value="Retrovirus zinc finger-like domains"/>
    <property type="match status" value="1"/>
</dbReference>
<name>A0A3L6FC17_MAIZE</name>
<keyword evidence="1" id="KW-0479">Metal-binding</keyword>
<evidence type="ECO:0000259" key="2">
    <source>
        <dbReference type="PROSITE" id="PS50158"/>
    </source>
</evidence>
<dbReference type="GO" id="GO:0008270">
    <property type="term" value="F:zinc ion binding"/>
    <property type="evidence" value="ECO:0007669"/>
    <property type="project" value="UniProtKB-KW"/>
</dbReference>
<dbReference type="InterPro" id="IPR001878">
    <property type="entry name" value="Znf_CCHC"/>
</dbReference>
<dbReference type="PROSITE" id="PS50158">
    <property type="entry name" value="ZF_CCHC"/>
    <property type="match status" value="1"/>
</dbReference>
<dbReference type="Proteomes" id="UP000251960">
    <property type="component" value="Chromosome 3"/>
</dbReference>
<evidence type="ECO:0000313" key="4">
    <source>
        <dbReference type="Proteomes" id="UP000251960"/>
    </source>
</evidence>
<keyword evidence="1" id="KW-0862">Zinc</keyword>
<dbReference type="InterPro" id="IPR036875">
    <property type="entry name" value="Znf_CCHC_sf"/>
</dbReference>
<evidence type="ECO:0000256" key="1">
    <source>
        <dbReference type="PROSITE-ProRule" id="PRU00047"/>
    </source>
</evidence>
<dbReference type="AlphaFoldDB" id="A0A3L6FC17"/>
<evidence type="ECO:0000313" key="3">
    <source>
        <dbReference type="EMBL" id="PWZ30443.1"/>
    </source>
</evidence>
<dbReference type="EMBL" id="NCVQ01000004">
    <property type="protein sequence ID" value="PWZ30443.1"/>
    <property type="molecule type" value="Genomic_DNA"/>
</dbReference>
<sequence>MPYGLQDQTCYKCGVWGHWSKLCQSPKHVIEAYKAKNMHKQKPEAHFTMATNNEAMEEDPILESFGMPIDLASVVKMIATEENTSTTLVEADTDAFLDSI</sequence>
<protein>
    <recommendedName>
        <fullName evidence="2">CCHC-type domain-containing protein</fullName>
    </recommendedName>
</protein>
<dbReference type="GO" id="GO:0003676">
    <property type="term" value="F:nucleic acid binding"/>
    <property type="evidence" value="ECO:0007669"/>
    <property type="project" value="InterPro"/>
</dbReference>
<feature type="domain" description="CCHC-type" evidence="2">
    <location>
        <begin position="10"/>
        <end position="25"/>
    </location>
</feature>
<comment type="caution">
    <text evidence="3">The sequence shown here is derived from an EMBL/GenBank/DDBJ whole genome shotgun (WGS) entry which is preliminary data.</text>
</comment>
<dbReference type="Pfam" id="PF00098">
    <property type="entry name" value="zf-CCHC"/>
    <property type="match status" value="1"/>
</dbReference>
<organism evidence="3 4">
    <name type="scientific">Zea mays</name>
    <name type="common">Maize</name>
    <dbReference type="NCBI Taxonomy" id="4577"/>
    <lineage>
        <taxon>Eukaryota</taxon>
        <taxon>Viridiplantae</taxon>
        <taxon>Streptophyta</taxon>
        <taxon>Embryophyta</taxon>
        <taxon>Tracheophyta</taxon>
        <taxon>Spermatophyta</taxon>
        <taxon>Magnoliopsida</taxon>
        <taxon>Liliopsida</taxon>
        <taxon>Poales</taxon>
        <taxon>Poaceae</taxon>
        <taxon>PACMAD clade</taxon>
        <taxon>Panicoideae</taxon>
        <taxon>Andropogonodae</taxon>
        <taxon>Andropogoneae</taxon>
        <taxon>Tripsacinae</taxon>
        <taxon>Zea</taxon>
    </lineage>
</organism>
<accession>A0A3L6FC17</accession>
<proteinExistence type="predicted"/>
<keyword evidence="1" id="KW-0863">Zinc-finger</keyword>
<gene>
    <name evidence="3" type="ORF">Zm00014a_041604</name>
</gene>